<gene>
    <name evidence="3" type="ORF">HII27_16645</name>
</gene>
<dbReference type="PANTHER" id="PTHR34611:SF2">
    <property type="entry name" value="INACTIVE RECOMBINATION-PROMOTING NUCLEASE-LIKE PROTEIN RPNE-RELATED"/>
    <property type="match status" value="1"/>
</dbReference>
<dbReference type="Proteomes" id="UP000607331">
    <property type="component" value="Unassembled WGS sequence"/>
</dbReference>
<organism evidence="3 4">
    <name type="scientific">Kluyvera sichuanensis</name>
    <dbReference type="NCBI Taxonomy" id="2725494"/>
    <lineage>
        <taxon>Bacteria</taxon>
        <taxon>Pseudomonadati</taxon>
        <taxon>Pseudomonadota</taxon>
        <taxon>Gammaproteobacteria</taxon>
        <taxon>Enterobacterales</taxon>
        <taxon>Enterobacteriaceae</taxon>
        <taxon>Kluyvera</taxon>
    </lineage>
</organism>
<evidence type="ECO:0000313" key="3">
    <source>
        <dbReference type="EMBL" id="MBC1187343.1"/>
    </source>
</evidence>
<dbReference type="Pfam" id="PF04754">
    <property type="entry name" value="Transposase_31"/>
    <property type="match status" value="1"/>
</dbReference>
<sequence>MSENATSMPHDAIFKQFLQDPATARDFLQIHLPGSLQRLCDLDTLKLESGSFIEESLQASYSDMLYSLKTTAGDGYIYALIEHQSKPDRHMGFRLMRYAIAAMQRHLNAGHRRLPLVIPILFYHGLVSPYPHSLNWTDEFAAPEMARAFYSQPFPLADITVIPDSEIMHHRRIASLELLQKHIRLRDLAELIAPLAQLLVMGYTDRDRLIAILNYMLLNGTADQPEKLIQELAQRTAHHEGTLMTVAEYLEQKGWKKGLEKGLAEGRNEAATRIAKALLQDGMERQRVIALTGVLADDLNAIAQEKAE</sequence>
<dbReference type="EMBL" id="JABBJF010000017">
    <property type="protein sequence ID" value="MBC1187343.1"/>
    <property type="molecule type" value="Genomic_DNA"/>
</dbReference>
<dbReference type="RefSeq" id="WP_185668928.1">
    <property type="nucleotide sequence ID" value="NZ_JABBJF010000017.1"/>
</dbReference>
<dbReference type="NCBIfam" id="TIGR01784">
    <property type="entry name" value="T_den_put_tspse"/>
    <property type="match status" value="1"/>
</dbReference>
<evidence type="ECO:0000259" key="2">
    <source>
        <dbReference type="Pfam" id="PF04754"/>
    </source>
</evidence>
<proteinExistence type="inferred from homology"/>
<dbReference type="InterPro" id="IPR006842">
    <property type="entry name" value="Transposase_31"/>
</dbReference>
<reference evidence="3 4" key="1">
    <citation type="submission" date="2020-04" db="EMBL/GenBank/DDBJ databases">
        <title>The draft genome of Kluyvera sichuanensis strain SCKS090646.</title>
        <authorList>
            <person name="Wei L."/>
            <person name="Liu L."/>
            <person name="Feng Y."/>
            <person name="Zong Z."/>
        </authorList>
    </citation>
    <scope>NUCLEOTIDE SEQUENCE [LARGE SCALE GENOMIC DNA]</scope>
    <source>
        <strain evidence="3 4">090646</strain>
    </source>
</reference>
<dbReference type="InterPro" id="IPR010106">
    <property type="entry name" value="RpnA"/>
</dbReference>
<name>A0ABR6RWD3_9ENTR</name>
<comment type="caution">
    <text evidence="3">The sequence shown here is derived from an EMBL/GenBank/DDBJ whole genome shotgun (WGS) entry which is preliminary data.</text>
</comment>
<feature type="domain" description="Transposase (putative) YhgA-like" evidence="2">
    <location>
        <begin position="9"/>
        <end position="207"/>
    </location>
</feature>
<accession>A0ABR6RWD3</accession>
<comment type="similarity">
    <text evidence="1">Belongs to the Rpn/YhgA-like nuclease family.</text>
</comment>
<evidence type="ECO:0000313" key="4">
    <source>
        <dbReference type="Proteomes" id="UP000607331"/>
    </source>
</evidence>
<dbReference type="PANTHER" id="PTHR34611">
    <property type="match status" value="1"/>
</dbReference>
<protein>
    <submittedName>
        <fullName evidence="3">Rpn family recombination-promoting nuclease/putative transposase</fullName>
    </submittedName>
</protein>
<evidence type="ECO:0000256" key="1">
    <source>
        <dbReference type="ARBA" id="ARBA00009787"/>
    </source>
</evidence>
<dbReference type="InterPro" id="IPR051699">
    <property type="entry name" value="Rpn/YhgA-like_nuclease"/>
</dbReference>
<keyword evidence="4" id="KW-1185">Reference proteome</keyword>